<dbReference type="OrthoDB" id="1594986at2759"/>
<evidence type="ECO:0000313" key="3">
    <source>
        <dbReference type="Proteomes" id="UP000030742"/>
    </source>
</evidence>
<sequence>MPHLIGSSPDLMPSIMGAFDAYLHQKSSEHASLDPHRTSTPKRSHQLGGFAHLSPCVQKILSNVPEQEISKKFSSEEALGPRRSRFAYRSLRGAERNSTMNRSTENLDIISPGVHKMLSNLQDSELVISTSNLHVTTSTTTRTMTKNQSYLFSRGTSERNRHCRYASTNGDQSSGSVDGDDGRPTNQDGSAGAGESGSDRVNGLASDNSERVGNSDGYSAIPLGSYLHSDKGIASRTPVGRKNLGKYLQVPSESSTGMTNSTVSSSEVSRPVSLTSLGSCSSSGSSNGPLHQPGSAYLASAESLDSDPEPAGSQGSADSGIAEQEPQSINPEQRVLQEVLDTETVYVAALQEVIQHQGITNGKERNFNGALKFRSLLAHLPLA</sequence>
<feature type="region of interest" description="Disordered" evidence="1">
    <location>
        <begin position="27"/>
        <end position="46"/>
    </location>
</feature>
<accession>U4TUX4</accession>
<dbReference type="AlphaFoldDB" id="U4TUX4"/>
<evidence type="ECO:0000313" key="2">
    <source>
        <dbReference type="EMBL" id="ERL84592.1"/>
    </source>
</evidence>
<dbReference type="EMBL" id="KB631604">
    <property type="protein sequence ID" value="ERL84592.1"/>
    <property type="molecule type" value="Genomic_DNA"/>
</dbReference>
<dbReference type="Proteomes" id="UP000030742">
    <property type="component" value="Unassembled WGS sequence"/>
</dbReference>
<dbReference type="STRING" id="77166.U4TUX4"/>
<feature type="compositionally biased region" description="Polar residues" evidence="1">
    <location>
        <begin position="251"/>
        <end position="268"/>
    </location>
</feature>
<reference evidence="2 3" key="1">
    <citation type="journal article" date="2013" name="Genome Biol.">
        <title>Draft genome of the mountain pine beetle, Dendroctonus ponderosae Hopkins, a major forest pest.</title>
        <authorList>
            <person name="Keeling C.I."/>
            <person name="Yuen M.M."/>
            <person name="Liao N.Y."/>
            <person name="Docking T.R."/>
            <person name="Chan S.K."/>
            <person name="Taylor G.A."/>
            <person name="Palmquist D.L."/>
            <person name="Jackman S.D."/>
            <person name="Nguyen A."/>
            <person name="Li M."/>
            <person name="Henderson H."/>
            <person name="Janes J.K."/>
            <person name="Zhao Y."/>
            <person name="Pandoh P."/>
            <person name="Moore R."/>
            <person name="Sperling F.A."/>
            <person name="Huber D.P."/>
            <person name="Birol I."/>
            <person name="Jones S.J."/>
            <person name="Bohlmann J."/>
        </authorList>
    </citation>
    <scope>NUCLEOTIDE SEQUENCE</scope>
</reference>
<evidence type="ECO:0008006" key="4">
    <source>
        <dbReference type="Google" id="ProtNLM"/>
    </source>
</evidence>
<evidence type="ECO:0000256" key="1">
    <source>
        <dbReference type="SAM" id="MobiDB-lite"/>
    </source>
</evidence>
<feature type="compositionally biased region" description="Low complexity" evidence="1">
    <location>
        <begin position="273"/>
        <end position="290"/>
    </location>
</feature>
<gene>
    <name evidence="2" type="ORF">D910_02020</name>
</gene>
<protein>
    <recommendedName>
        <fullName evidence="4">DH domain-containing protein</fullName>
    </recommendedName>
</protein>
<name>U4TUX4_DENPD</name>
<feature type="region of interest" description="Disordered" evidence="1">
    <location>
        <begin position="164"/>
        <end position="216"/>
    </location>
</feature>
<organism evidence="2 3">
    <name type="scientific">Dendroctonus ponderosae</name>
    <name type="common">Mountain pine beetle</name>
    <dbReference type="NCBI Taxonomy" id="77166"/>
    <lineage>
        <taxon>Eukaryota</taxon>
        <taxon>Metazoa</taxon>
        <taxon>Ecdysozoa</taxon>
        <taxon>Arthropoda</taxon>
        <taxon>Hexapoda</taxon>
        <taxon>Insecta</taxon>
        <taxon>Pterygota</taxon>
        <taxon>Neoptera</taxon>
        <taxon>Endopterygota</taxon>
        <taxon>Coleoptera</taxon>
        <taxon>Polyphaga</taxon>
        <taxon>Cucujiformia</taxon>
        <taxon>Curculionidae</taxon>
        <taxon>Scolytinae</taxon>
        <taxon>Dendroctonus</taxon>
    </lineage>
</organism>
<feature type="region of interest" description="Disordered" evidence="1">
    <location>
        <begin position="248"/>
        <end position="329"/>
    </location>
</feature>
<feature type="compositionally biased region" description="Basic and acidic residues" evidence="1">
    <location>
        <begin position="27"/>
        <end position="37"/>
    </location>
</feature>
<proteinExistence type="predicted"/>